<name>A0A4R4E996_9BACL</name>
<comment type="similarity">
    <text evidence="1 2">Belongs to the UPF0178 family.</text>
</comment>
<dbReference type="AlphaFoldDB" id="A0A4R4E996"/>
<comment type="caution">
    <text evidence="3">The sequence shown here is derived from an EMBL/GenBank/DDBJ whole genome shotgun (WGS) entry which is preliminary data.</text>
</comment>
<evidence type="ECO:0000256" key="2">
    <source>
        <dbReference type="HAMAP-Rule" id="MF_00489"/>
    </source>
</evidence>
<keyword evidence="4" id="KW-1185">Reference proteome</keyword>
<dbReference type="EMBL" id="SKFG01000018">
    <property type="protein sequence ID" value="TCZ75573.1"/>
    <property type="molecule type" value="Genomic_DNA"/>
</dbReference>
<dbReference type="Pfam" id="PF02639">
    <property type="entry name" value="DUF188"/>
    <property type="match status" value="1"/>
</dbReference>
<evidence type="ECO:0000256" key="1">
    <source>
        <dbReference type="ARBA" id="ARBA00008522"/>
    </source>
</evidence>
<proteinExistence type="inferred from homology"/>
<dbReference type="OrthoDB" id="9798918at2"/>
<protein>
    <recommendedName>
        <fullName evidence="2">UPF0178 protein E0485_16920</fullName>
    </recommendedName>
</protein>
<evidence type="ECO:0000313" key="3">
    <source>
        <dbReference type="EMBL" id="TCZ75573.1"/>
    </source>
</evidence>
<dbReference type="HAMAP" id="MF_00489">
    <property type="entry name" value="UPF0178"/>
    <property type="match status" value="1"/>
</dbReference>
<organism evidence="3 4">
    <name type="scientific">Paenibacillus albiflavus</name>
    <dbReference type="NCBI Taxonomy" id="2545760"/>
    <lineage>
        <taxon>Bacteria</taxon>
        <taxon>Bacillati</taxon>
        <taxon>Bacillota</taxon>
        <taxon>Bacilli</taxon>
        <taxon>Bacillales</taxon>
        <taxon>Paenibacillaceae</taxon>
        <taxon>Paenibacillus</taxon>
    </lineage>
</organism>
<dbReference type="PANTHER" id="PTHR35146">
    <property type="entry name" value="UPF0178 PROTEIN YAII"/>
    <property type="match status" value="1"/>
</dbReference>
<dbReference type="Proteomes" id="UP000295418">
    <property type="component" value="Unassembled WGS sequence"/>
</dbReference>
<dbReference type="InterPro" id="IPR003791">
    <property type="entry name" value="UPF0178"/>
</dbReference>
<evidence type="ECO:0000313" key="4">
    <source>
        <dbReference type="Proteomes" id="UP000295418"/>
    </source>
</evidence>
<dbReference type="NCBIfam" id="NF001095">
    <property type="entry name" value="PRK00124.1"/>
    <property type="match status" value="1"/>
</dbReference>
<dbReference type="RefSeq" id="WP_132419253.1">
    <property type="nucleotide sequence ID" value="NZ_SKFG01000018.1"/>
</dbReference>
<dbReference type="PANTHER" id="PTHR35146:SF1">
    <property type="entry name" value="UPF0178 PROTEIN YAII"/>
    <property type="match status" value="1"/>
</dbReference>
<accession>A0A4R4E996</accession>
<reference evidence="3 4" key="1">
    <citation type="submission" date="2019-03" db="EMBL/GenBank/DDBJ databases">
        <authorList>
            <person name="Kim M.K.M."/>
        </authorList>
    </citation>
    <scope>NUCLEOTIDE SEQUENCE [LARGE SCALE GENOMIC DNA]</scope>
    <source>
        <strain evidence="3 4">18JY21-1</strain>
    </source>
</reference>
<sequence length="155" mass="17161">MHNFHIIVDADSCPVKKEIMAAGQACDVHVIFVASYAHFLSEQGSHVTTVQVDPSDQSADLHIANRIRSGDVLVTGDYGLAALGLAKGAHVMSPRGLIFTNDNMDELLERRHALAKQRRSGKYAKGPKPITAHEKQEFLQSMTKLLKQLQENRFL</sequence>
<gene>
    <name evidence="3" type="ORF">E0485_16920</name>
</gene>